<dbReference type="EMBL" id="FQUA01000003">
    <property type="protein sequence ID" value="SHE51792.1"/>
    <property type="molecule type" value="Genomic_DNA"/>
</dbReference>
<dbReference type="EMBL" id="CP014223">
    <property type="protein sequence ID" value="AMJ42117.1"/>
    <property type="molecule type" value="Genomic_DNA"/>
</dbReference>
<accession>A0A0X8VEB6</accession>
<evidence type="ECO:0000259" key="10">
    <source>
        <dbReference type="Pfam" id="PF00697"/>
    </source>
</evidence>
<evidence type="ECO:0000256" key="3">
    <source>
        <dbReference type="ARBA" id="ARBA00012572"/>
    </source>
</evidence>
<dbReference type="PANTHER" id="PTHR42894:SF1">
    <property type="entry name" value="N-(5'-PHOSPHORIBOSYL)ANTHRANILATE ISOMERASE"/>
    <property type="match status" value="1"/>
</dbReference>
<dbReference type="Proteomes" id="UP000184204">
    <property type="component" value="Unassembled WGS sequence"/>
</dbReference>
<evidence type="ECO:0000256" key="4">
    <source>
        <dbReference type="ARBA" id="ARBA00022272"/>
    </source>
</evidence>
<dbReference type="RefSeq" id="WP_066052429.1">
    <property type="nucleotide sequence ID" value="NZ_CP014223.1"/>
</dbReference>
<keyword evidence="5 9" id="KW-0028">Amino-acid biosynthesis</keyword>
<name>A0A0X8VEB6_ANAPI</name>
<dbReference type="Proteomes" id="UP000068026">
    <property type="component" value="Chromosome"/>
</dbReference>
<reference evidence="12" key="4">
    <citation type="submission" date="2016-11" db="EMBL/GenBank/DDBJ databases">
        <authorList>
            <person name="Varghese N."/>
            <person name="Submissions S."/>
        </authorList>
    </citation>
    <scope>NUCLEOTIDE SEQUENCE</scope>
    <source>
        <strain evidence="12">DSM 1682</strain>
    </source>
</reference>
<dbReference type="OrthoDB" id="9786954at2"/>
<evidence type="ECO:0000256" key="5">
    <source>
        <dbReference type="ARBA" id="ARBA00022605"/>
    </source>
</evidence>
<keyword evidence="13" id="KW-1185">Reference proteome</keyword>
<comment type="catalytic activity">
    <reaction evidence="1 9">
        <text>N-(5-phospho-beta-D-ribosyl)anthranilate = 1-(2-carboxyphenylamino)-1-deoxy-D-ribulose 5-phosphate</text>
        <dbReference type="Rhea" id="RHEA:21540"/>
        <dbReference type="ChEBI" id="CHEBI:18277"/>
        <dbReference type="ChEBI" id="CHEBI:58613"/>
        <dbReference type="EC" id="5.3.1.24"/>
    </reaction>
</comment>
<keyword evidence="6 9" id="KW-0822">Tryptophan biosynthesis</keyword>
<keyword evidence="7 9" id="KW-0057">Aromatic amino acid biosynthesis</keyword>
<dbReference type="InterPro" id="IPR044643">
    <property type="entry name" value="TrpF_fam"/>
</dbReference>
<dbReference type="SUPFAM" id="SSF51366">
    <property type="entry name" value="Ribulose-phoshate binding barrel"/>
    <property type="match status" value="1"/>
</dbReference>
<reference evidence="13" key="2">
    <citation type="submission" date="2016-01" db="EMBL/GenBank/DDBJ databases">
        <authorList>
            <person name="Poehlein A."/>
            <person name="Schlien K."/>
            <person name="Gottschalk G."/>
            <person name="Buckel W."/>
            <person name="Daniel R."/>
        </authorList>
    </citation>
    <scope>NUCLEOTIDE SEQUENCE [LARGE SCALE GENOMIC DNA]</scope>
    <source>
        <strain evidence="13">X2</strain>
    </source>
</reference>
<feature type="domain" description="N-(5'phosphoribosyl) anthranilate isomerase (PRAI)" evidence="10">
    <location>
        <begin position="3"/>
        <end position="196"/>
    </location>
</feature>
<evidence type="ECO:0000313" key="11">
    <source>
        <dbReference type="EMBL" id="AMJ42117.1"/>
    </source>
</evidence>
<evidence type="ECO:0000256" key="9">
    <source>
        <dbReference type="HAMAP-Rule" id="MF_00135"/>
    </source>
</evidence>
<evidence type="ECO:0000313" key="12">
    <source>
        <dbReference type="EMBL" id="SHE51792.1"/>
    </source>
</evidence>
<dbReference type="Pfam" id="PF00697">
    <property type="entry name" value="PRAI"/>
    <property type="match status" value="1"/>
</dbReference>
<dbReference type="Gene3D" id="3.20.20.70">
    <property type="entry name" value="Aldolase class I"/>
    <property type="match status" value="1"/>
</dbReference>
<gene>
    <name evidence="9 11" type="primary">trpF</name>
    <name evidence="11" type="ORF">CPRO_25690</name>
    <name evidence="12" type="ORF">SAMN02745151_00936</name>
</gene>
<comment type="pathway">
    <text evidence="2 9">Amino-acid biosynthesis; L-tryptophan biosynthesis; L-tryptophan from chorismate: step 3/5.</text>
</comment>
<evidence type="ECO:0000256" key="1">
    <source>
        <dbReference type="ARBA" id="ARBA00001164"/>
    </source>
</evidence>
<evidence type="ECO:0000256" key="2">
    <source>
        <dbReference type="ARBA" id="ARBA00004664"/>
    </source>
</evidence>
<dbReference type="HAMAP" id="MF_00135">
    <property type="entry name" value="PRAI"/>
    <property type="match status" value="1"/>
</dbReference>
<reference evidence="11 13" key="1">
    <citation type="journal article" date="2016" name="Genome Announc.">
        <title>Complete Genome Sequence of the Amino Acid-Fermenting Clostridium propionicum X2 (DSM 1682).</title>
        <authorList>
            <person name="Poehlein A."/>
            <person name="Schlien K."/>
            <person name="Chowdhury N.P."/>
            <person name="Gottschalk G."/>
            <person name="Buckel W."/>
            <person name="Daniel R."/>
        </authorList>
    </citation>
    <scope>NUCLEOTIDE SEQUENCE [LARGE SCALE GENOMIC DNA]</scope>
    <source>
        <strain evidence="11 13">X2</strain>
    </source>
</reference>
<evidence type="ECO:0000256" key="7">
    <source>
        <dbReference type="ARBA" id="ARBA00023141"/>
    </source>
</evidence>
<reference evidence="14" key="3">
    <citation type="submission" date="2016-11" db="EMBL/GenBank/DDBJ databases">
        <authorList>
            <person name="Jaros S."/>
            <person name="Januszkiewicz K."/>
            <person name="Wedrychowicz H."/>
        </authorList>
    </citation>
    <scope>NUCLEOTIDE SEQUENCE [LARGE SCALE GENOMIC DNA]</scope>
    <source>
        <strain evidence="14">DSM 1682</strain>
    </source>
</reference>
<evidence type="ECO:0000256" key="8">
    <source>
        <dbReference type="ARBA" id="ARBA00023235"/>
    </source>
</evidence>
<dbReference type="EC" id="5.3.1.24" evidence="3 9"/>
<dbReference type="InterPro" id="IPR011060">
    <property type="entry name" value="RibuloseP-bd_barrel"/>
</dbReference>
<evidence type="ECO:0000256" key="6">
    <source>
        <dbReference type="ARBA" id="ARBA00022822"/>
    </source>
</evidence>
<dbReference type="PANTHER" id="PTHR42894">
    <property type="entry name" value="N-(5'-PHOSPHORIBOSYL)ANTHRANILATE ISOMERASE"/>
    <property type="match status" value="1"/>
</dbReference>
<dbReference type="InterPro" id="IPR013785">
    <property type="entry name" value="Aldolase_TIM"/>
</dbReference>
<proteinExistence type="inferred from homology"/>
<organism evidence="12 14">
    <name type="scientific">Anaerotignum propionicum DSM 1682</name>
    <dbReference type="NCBI Taxonomy" id="991789"/>
    <lineage>
        <taxon>Bacteria</taxon>
        <taxon>Bacillati</taxon>
        <taxon>Bacillota</taxon>
        <taxon>Clostridia</taxon>
        <taxon>Lachnospirales</taxon>
        <taxon>Anaerotignaceae</taxon>
        <taxon>Anaerotignum</taxon>
    </lineage>
</organism>
<evidence type="ECO:0000313" key="14">
    <source>
        <dbReference type="Proteomes" id="UP000184204"/>
    </source>
</evidence>
<sequence length="203" mass="22410">MNIKICGLSREEDITMANTYKPNFIGFVFYPPSARYVSPEKAAQLKGKLDLGISAVGVFVNEEISLIADLCSQGIIDMVQLHGDEDEDYIRQLKEVVQNPIIKAVRVKNAGEILAAEKLPCEYLLLDTYREYNYGGSGEAFDHRVIPPIKKPYFLAGGLNASNMGKAARTCKPFAFDVSSGCETNGYKDDRKFMGVVALAKLL</sequence>
<dbReference type="GO" id="GO:0000162">
    <property type="term" value="P:L-tryptophan biosynthetic process"/>
    <property type="evidence" value="ECO:0007669"/>
    <property type="project" value="UniProtKB-UniRule"/>
</dbReference>
<comment type="similarity">
    <text evidence="9">Belongs to the TrpF family.</text>
</comment>
<dbReference type="AlphaFoldDB" id="A0A0X8VEB6"/>
<dbReference type="InterPro" id="IPR001240">
    <property type="entry name" value="PRAI_dom"/>
</dbReference>
<keyword evidence="8 9" id="KW-0413">Isomerase</keyword>
<dbReference type="GO" id="GO:0004640">
    <property type="term" value="F:phosphoribosylanthranilate isomerase activity"/>
    <property type="evidence" value="ECO:0007669"/>
    <property type="project" value="UniProtKB-UniRule"/>
</dbReference>
<protein>
    <recommendedName>
        <fullName evidence="4 9">N-(5'-phosphoribosyl)anthranilate isomerase</fullName>
        <shortName evidence="9">PRAI</shortName>
        <ecNumber evidence="3 9">5.3.1.24</ecNumber>
    </recommendedName>
</protein>
<evidence type="ECO:0000313" key="13">
    <source>
        <dbReference type="Proteomes" id="UP000068026"/>
    </source>
</evidence>
<dbReference type="CDD" id="cd00405">
    <property type="entry name" value="PRAI"/>
    <property type="match status" value="1"/>
</dbReference>
<dbReference type="KEGG" id="cpro:CPRO_25690"/>